<keyword evidence="2" id="KW-1185">Reference proteome</keyword>
<dbReference type="Proteomes" id="UP000218702">
    <property type="component" value="Chromosome"/>
</dbReference>
<reference evidence="1 2" key="1">
    <citation type="submission" date="2017-06" db="EMBL/GenBank/DDBJ databases">
        <title>Genome sequencing of cyanobaciteial culture collection at National Institute for Environmental Studies (NIES).</title>
        <authorList>
            <person name="Hirose Y."/>
            <person name="Shimura Y."/>
            <person name="Fujisawa T."/>
            <person name="Nakamura Y."/>
            <person name="Kawachi M."/>
        </authorList>
    </citation>
    <scope>NUCLEOTIDE SEQUENCE [LARGE SCALE GENOMIC DNA]</scope>
    <source>
        <strain evidence="1 2">NIES-806</strain>
    </source>
</reference>
<evidence type="ECO:0000313" key="1">
    <source>
        <dbReference type="EMBL" id="BAZ88490.1"/>
    </source>
</evidence>
<dbReference type="EMBL" id="AP018316">
    <property type="protein sequence ID" value="BAZ88490.1"/>
    <property type="molecule type" value="Genomic_DNA"/>
</dbReference>
<dbReference type="KEGG" id="dcm:NIES806_47280"/>
<evidence type="ECO:0000313" key="2">
    <source>
        <dbReference type="Proteomes" id="UP000218702"/>
    </source>
</evidence>
<accession>A0A1Z4VA91</accession>
<protein>
    <submittedName>
        <fullName evidence="1">Uncharacterized protein</fullName>
    </submittedName>
</protein>
<name>A0A1Z4VA91_9CYAN</name>
<sequence length="109" mass="12650">MIVIGGLWEEPLPRNKIKIIYVMCALKSSISREMIVKYSQEDNLTVQEVLKGWTQFLQEQKNYQPPRYRFYHESFRDFLLRQDIVQAAGVSLSEISAVVANNMGRGLIL</sequence>
<gene>
    <name evidence="1" type="ORF">NIES806_47280</name>
</gene>
<organism evidence="1 2">
    <name type="scientific">Dolichospermum compactum NIES-806</name>
    <dbReference type="NCBI Taxonomy" id="1973481"/>
    <lineage>
        <taxon>Bacteria</taxon>
        <taxon>Bacillati</taxon>
        <taxon>Cyanobacteriota</taxon>
        <taxon>Cyanophyceae</taxon>
        <taxon>Nostocales</taxon>
        <taxon>Aphanizomenonaceae</taxon>
        <taxon>Dolichospermum</taxon>
        <taxon>Dolichospermum compactum</taxon>
    </lineage>
</organism>
<dbReference type="AlphaFoldDB" id="A0A1Z4VA91"/>
<dbReference type="RefSeq" id="WP_231939928.1">
    <property type="nucleotide sequence ID" value="NZ_AP018316.1"/>
</dbReference>
<proteinExistence type="predicted"/>